<organism evidence="1 2">
    <name type="scientific">Linnemannia elongata AG-77</name>
    <dbReference type="NCBI Taxonomy" id="1314771"/>
    <lineage>
        <taxon>Eukaryota</taxon>
        <taxon>Fungi</taxon>
        <taxon>Fungi incertae sedis</taxon>
        <taxon>Mucoromycota</taxon>
        <taxon>Mortierellomycotina</taxon>
        <taxon>Mortierellomycetes</taxon>
        <taxon>Mortierellales</taxon>
        <taxon>Mortierellaceae</taxon>
        <taxon>Linnemannia</taxon>
    </lineage>
</organism>
<reference evidence="1 2" key="1">
    <citation type="submission" date="2016-05" db="EMBL/GenBank/DDBJ databases">
        <title>Genome sequencing reveals origins of a unique bacterial endosymbiosis in the earliest lineages of terrestrial Fungi.</title>
        <authorList>
            <consortium name="DOE Joint Genome Institute"/>
            <person name="Uehling J."/>
            <person name="Gryganskyi A."/>
            <person name="Hameed K."/>
            <person name="Tschaplinski T."/>
            <person name="Misztal P."/>
            <person name="Wu S."/>
            <person name="Desiro A."/>
            <person name="Vande Pol N."/>
            <person name="Du Z.-Y."/>
            <person name="Zienkiewicz A."/>
            <person name="Zienkiewicz K."/>
            <person name="Morin E."/>
            <person name="Tisserant E."/>
            <person name="Splivallo R."/>
            <person name="Hainaut M."/>
            <person name="Henrissat B."/>
            <person name="Ohm R."/>
            <person name="Kuo A."/>
            <person name="Yan J."/>
            <person name="Lipzen A."/>
            <person name="Nolan M."/>
            <person name="Labutti K."/>
            <person name="Barry K."/>
            <person name="Goldstein A."/>
            <person name="Labbe J."/>
            <person name="Schadt C."/>
            <person name="Tuskan G."/>
            <person name="Grigoriev I."/>
            <person name="Martin F."/>
            <person name="Vilgalys R."/>
            <person name="Bonito G."/>
        </authorList>
    </citation>
    <scope>NUCLEOTIDE SEQUENCE [LARGE SCALE GENOMIC DNA]</scope>
    <source>
        <strain evidence="1 2">AG-77</strain>
    </source>
</reference>
<dbReference type="Proteomes" id="UP000078512">
    <property type="component" value="Unassembled WGS sequence"/>
</dbReference>
<protein>
    <submittedName>
        <fullName evidence="1">Uncharacterized protein</fullName>
    </submittedName>
</protein>
<proteinExistence type="predicted"/>
<sequence>MSISSTFAKDMVTTAWSLDVQNSSNSQPAQSLESWSVAQTTRLTKGTSSSVPTVHIVPSGRTCTRSSRTRKCYPAQTPSLSSLTKILWLVSRTSSTQKSIPH</sequence>
<dbReference type="AlphaFoldDB" id="A0A197KHM7"/>
<keyword evidence="2" id="KW-1185">Reference proteome</keyword>
<gene>
    <name evidence="1" type="ORF">K457DRAFT_175121</name>
</gene>
<accession>A0A197KHM7</accession>
<name>A0A197KHM7_9FUNG</name>
<dbReference type="EMBL" id="KV442011">
    <property type="protein sequence ID" value="OAQ36648.1"/>
    <property type="molecule type" value="Genomic_DNA"/>
</dbReference>
<evidence type="ECO:0000313" key="1">
    <source>
        <dbReference type="EMBL" id="OAQ36648.1"/>
    </source>
</evidence>
<evidence type="ECO:0000313" key="2">
    <source>
        <dbReference type="Proteomes" id="UP000078512"/>
    </source>
</evidence>